<dbReference type="InterPro" id="IPR050367">
    <property type="entry name" value="APC_superfamily"/>
</dbReference>
<feature type="transmembrane region" description="Helical" evidence="5">
    <location>
        <begin position="241"/>
        <end position="258"/>
    </location>
</feature>
<proteinExistence type="predicted"/>
<accession>A0ABQ2IC31</accession>
<name>A0ABQ2IC31_9BACT</name>
<feature type="transmembrane region" description="Helical" evidence="5">
    <location>
        <begin position="79"/>
        <end position="99"/>
    </location>
</feature>
<dbReference type="Gene3D" id="1.20.1740.10">
    <property type="entry name" value="Amino acid/polyamine transporter I"/>
    <property type="match status" value="1"/>
</dbReference>
<evidence type="ECO:0000256" key="1">
    <source>
        <dbReference type="ARBA" id="ARBA00004141"/>
    </source>
</evidence>
<comment type="caution">
    <text evidence="6">The sequence shown here is derived from an EMBL/GenBank/DDBJ whole genome shotgun (WGS) entry which is preliminary data.</text>
</comment>
<gene>
    <name evidence="6" type="ORF">GCM10010967_47400</name>
</gene>
<protein>
    <recommendedName>
        <fullName evidence="8">Amino acid permease</fullName>
    </recommendedName>
</protein>
<dbReference type="Proteomes" id="UP000632339">
    <property type="component" value="Unassembled WGS sequence"/>
</dbReference>
<evidence type="ECO:0000256" key="4">
    <source>
        <dbReference type="ARBA" id="ARBA00023136"/>
    </source>
</evidence>
<dbReference type="PANTHER" id="PTHR42770:SF7">
    <property type="entry name" value="MEMBRANE PROTEIN"/>
    <property type="match status" value="1"/>
</dbReference>
<feature type="transmembrane region" description="Helical" evidence="5">
    <location>
        <begin position="124"/>
        <end position="151"/>
    </location>
</feature>
<sequence length="298" mass="31983">MFSTYVLFAGLAILSIAGIINAQNIIEAFRTSAAEVEQWTKVPGSVGMAIFLFVGFEWVTPMGFGAGSYKWKIPLSMPLAILLNMLLYTGFAFGLHLTLTQEVIAAGTTPQILFAVETFGTTGAYAGLLLSALAIISTFNAGVMGGARFIFALGREGNLPKWTTKISLTTGVPVGAIITLGSVVFICSFFVVSFGLELTFAVVGSAIICFVYAMLMLALIRLNIEQKRSDLLFKSKISRPVQWFFVALLPILGILSLFSIPGIYASAVVCFVLVIVAASIFVKLVGFKKEKRLVSSGQ</sequence>
<keyword evidence="7" id="KW-1185">Reference proteome</keyword>
<evidence type="ECO:0000256" key="5">
    <source>
        <dbReference type="SAM" id="Phobius"/>
    </source>
</evidence>
<feature type="transmembrane region" description="Helical" evidence="5">
    <location>
        <begin position="198"/>
        <end position="220"/>
    </location>
</feature>
<evidence type="ECO:0000256" key="3">
    <source>
        <dbReference type="ARBA" id="ARBA00022989"/>
    </source>
</evidence>
<evidence type="ECO:0000313" key="7">
    <source>
        <dbReference type="Proteomes" id="UP000632339"/>
    </source>
</evidence>
<keyword evidence="4 5" id="KW-0472">Membrane</keyword>
<feature type="transmembrane region" description="Helical" evidence="5">
    <location>
        <begin position="46"/>
        <end position="67"/>
    </location>
</feature>
<dbReference type="PANTHER" id="PTHR42770">
    <property type="entry name" value="AMINO ACID TRANSPORTER-RELATED"/>
    <property type="match status" value="1"/>
</dbReference>
<feature type="transmembrane region" description="Helical" evidence="5">
    <location>
        <begin position="264"/>
        <end position="285"/>
    </location>
</feature>
<evidence type="ECO:0008006" key="8">
    <source>
        <dbReference type="Google" id="ProtNLM"/>
    </source>
</evidence>
<evidence type="ECO:0000256" key="2">
    <source>
        <dbReference type="ARBA" id="ARBA00022692"/>
    </source>
</evidence>
<organism evidence="6 7">
    <name type="scientific">Dyadobacter beijingensis</name>
    <dbReference type="NCBI Taxonomy" id="365489"/>
    <lineage>
        <taxon>Bacteria</taxon>
        <taxon>Pseudomonadati</taxon>
        <taxon>Bacteroidota</taxon>
        <taxon>Cytophagia</taxon>
        <taxon>Cytophagales</taxon>
        <taxon>Spirosomataceae</taxon>
        <taxon>Dyadobacter</taxon>
    </lineage>
</organism>
<comment type="subcellular location">
    <subcellularLocation>
        <location evidence="1">Membrane</location>
        <topology evidence="1">Multi-pass membrane protein</topology>
    </subcellularLocation>
</comment>
<evidence type="ECO:0000313" key="6">
    <source>
        <dbReference type="EMBL" id="GGN06649.1"/>
    </source>
</evidence>
<dbReference type="EMBL" id="BMLI01000002">
    <property type="protein sequence ID" value="GGN06649.1"/>
    <property type="molecule type" value="Genomic_DNA"/>
</dbReference>
<feature type="transmembrane region" description="Helical" evidence="5">
    <location>
        <begin position="172"/>
        <end position="192"/>
    </location>
</feature>
<keyword evidence="3 5" id="KW-1133">Transmembrane helix</keyword>
<keyword evidence="2 5" id="KW-0812">Transmembrane</keyword>
<reference evidence="7" key="1">
    <citation type="journal article" date="2019" name="Int. J. Syst. Evol. Microbiol.">
        <title>The Global Catalogue of Microorganisms (GCM) 10K type strain sequencing project: providing services to taxonomists for standard genome sequencing and annotation.</title>
        <authorList>
            <consortium name="The Broad Institute Genomics Platform"/>
            <consortium name="The Broad Institute Genome Sequencing Center for Infectious Disease"/>
            <person name="Wu L."/>
            <person name="Ma J."/>
        </authorList>
    </citation>
    <scope>NUCLEOTIDE SEQUENCE [LARGE SCALE GENOMIC DNA]</scope>
    <source>
        <strain evidence="7">CGMCC 1.6375</strain>
    </source>
</reference>